<sequence length="166" mass="17261">MPDVSGFSPLQRRHLWCGAGGRTGLFGAWRAPCCCAAWDWPALSPGGLESLRGIAHWGALGGQIGGGVVLRAPPVLLHDGRPSLATPVDRGRALKAWTAWPGGQEAARTVPGVGWPGSPSCQEGLAACVAAFGEECRWSLGGPRGTNRWSGRTAEGGLHPRPSPLL</sequence>
<keyword evidence="3" id="KW-1185">Reference proteome</keyword>
<evidence type="ECO:0000256" key="1">
    <source>
        <dbReference type="SAM" id="MobiDB-lite"/>
    </source>
</evidence>
<gene>
    <name evidence="2" type="ORF">NDU88_006137</name>
</gene>
<protein>
    <submittedName>
        <fullName evidence="2">Uncharacterized protein</fullName>
    </submittedName>
</protein>
<reference evidence="2" key="1">
    <citation type="journal article" date="2022" name="bioRxiv">
        <title>Sequencing and chromosome-scale assembly of the giantPleurodeles waltlgenome.</title>
        <authorList>
            <person name="Brown T."/>
            <person name="Elewa A."/>
            <person name="Iarovenko S."/>
            <person name="Subramanian E."/>
            <person name="Araus A.J."/>
            <person name="Petzold A."/>
            <person name="Susuki M."/>
            <person name="Suzuki K.-i.T."/>
            <person name="Hayashi T."/>
            <person name="Toyoda A."/>
            <person name="Oliveira C."/>
            <person name="Osipova E."/>
            <person name="Leigh N.D."/>
            <person name="Simon A."/>
            <person name="Yun M.H."/>
        </authorList>
    </citation>
    <scope>NUCLEOTIDE SEQUENCE</scope>
    <source>
        <strain evidence="2">20211129_DDA</strain>
        <tissue evidence="2">Liver</tissue>
    </source>
</reference>
<name>A0AAV7MCF4_PLEWA</name>
<evidence type="ECO:0000313" key="3">
    <source>
        <dbReference type="Proteomes" id="UP001066276"/>
    </source>
</evidence>
<feature type="region of interest" description="Disordered" evidence="1">
    <location>
        <begin position="143"/>
        <end position="166"/>
    </location>
</feature>
<evidence type="ECO:0000313" key="2">
    <source>
        <dbReference type="EMBL" id="KAJ1101063.1"/>
    </source>
</evidence>
<dbReference type="AlphaFoldDB" id="A0AAV7MCF4"/>
<dbReference type="EMBL" id="JANPWB010000014">
    <property type="protein sequence ID" value="KAJ1101063.1"/>
    <property type="molecule type" value="Genomic_DNA"/>
</dbReference>
<organism evidence="2 3">
    <name type="scientific">Pleurodeles waltl</name>
    <name type="common">Iberian ribbed newt</name>
    <dbReference type="NCBI Taxonomy" id="8319"/>
    <lineage>
        <taxon>Eukaryota</taxon>
        <taxon>Metazoa</taxon>
        <taxon>Chordata</taxon>
        <taxon>Craniata</taxon>
        <taxon>Vertebrata</taxon>
        <taxon>Euteleostomi</taxon>
        <taxon>Amphibia</taxon>
        <taxon>Batrachia</taxon>
        <taxon>Caudata</taxon>
        <taxon>Salamandroidea</taxon>
        <taxon>Salamandridae</taxon>
        <taxon>Pleurodelinae</taxon>
        <taxon>Pleurodeles</taxon>
    </lineage>
</organism>
<proteinExistence type="predicted"/>
<dbReference type="Proteomes" id="UP001066276">
    <property type="component" value="Chromosome 10"/>
</dbReference>
<accession>A0AAV7MCF4</accession>
<comment type="caution">
    <text evidence="2">The sequence shown here is derived from an EMBL/GenBank/DDBJ whole genome shotgun (WGS) entry which is preliminary data.</text>
</comment>